<dbReference type="PANTHER" id="PTHR33317:SF4">
    <property type="entry name" value="POLYNUCLEOTIDYL TRANSFERASE, RIBONUCLEASE H-LIKE SUPERFAMILY PROTEIN"/>
    <property type="match status" value="1"/>
</dbReference>
<dbReference type="SMART" id="SM00732">
    <property type="entry name" value="YqgFc"/>
    <property type="match status" value="1"/>
</dbReference>
<gene>
    <name evidence="7" type="ordered locus">SNE_A09560</name>
</gene>
<reference evidence="7 8" key="1">
    <citation type="journal article" date="2011" name="Mol. Biol. Evol.">
        <title>Unity in variety--the pan-genome of the Chlamydiae.</title>
        <authorList>
            <person name="Collingro A."/>
            <person name="Tischler P."/>
            <person name="Weinmaier T."/>
            <person name="Penz T."/>
            <person name="Heinz E."/>
            <person name="Brunham R.C."/>
            <person name="Read T.D."/>
            <person name="Bavoil P.M."/>
            <person name="Sachse K."/>
            <person name="Kahane S."/>
            <person name="Friedman M.G."/>
            <person name="Rattei T."/>
            <person name="Myers G.S."/>
            <person name="Horn M."/>
        </authorList>
    </citation>
    <scope>NUCLEOTIDE SEQUENCE [LARGE SCALE GENOMIC DNA]</scope>
    <source>
        <strain evidence="8">ATCC VR-1471 / Z</strain>
    </source>
</reference>
<dbReference type="CDD" id="cd16964">
    <property type="entry name" value="YqgF"/>
    <property type="match status" value="1"/>
</dbReference>
<dbReference type="EC" id="3.1.-.-" evidence="5"/>
<dbReference type="HAMAP" id="MF_00651">
    <property type="entry name" value="Nuclease_YqgF"/>
    <property type="match status" value="1"/>
</dbReference>
<sequence length="137" mass="15448">MGRILSIDYGMKRIGLALSDPMKIIASPLKTLQAGKNAQETLDLLLKEIASHDIETIVIGLPLHLSNEESEISLLVRKLKEDLETKISTPIILWDERLTSKQVERLMIEGDVKRKKRSQHVDTLSATLILQSYMDSL</sequence>
<evidence type="ECO:0000256" key="3">
    <source>
        <dbReference type="ARBA" id="ARBA00022722"/>
    </source>
</evidence>
<dbReference type="InterPro" id="IPR006641">
    <property type="entry name" value="YqgF/RNaseH-like_dom"/>
</dbReference>
<dbReference type="HOGENOM" id="CLU_098240_2_0_0"/>
<accession>F8L7T4</accession>
<organism evidence="7 8">
    <name type="scientific">Simkania negevensis (strain ATCC VR-1471 / DSM 27360 / Z)</name>
    <dbReference type="NCBI Taxonomy" id="331113"/>
    <lineage>
        <taxon>Bacteria</taxon>
        <taxon>Pseudomonadati</taxon>
        <taxon>Chlamydiota</taxon>
        <taxon>Chlamydiia</taxon>
        <taxon>Parachlamydiales</taxon>
        <taxon>Simkaniaceae</taxon>
        <taxon>Simkania</taxon>
    </lineage>
</organism>
<dbReference type="InterPro" id="IPR037027">
    <property type="entry name" value="YqgF/RNaseH-like_dom_sf"/>
</dbReference>
<evidence type="ECO:0000313" key="8">
    <source>
        <dbReference type="Proteomes" id="UP000000496"/>
    </source>
</evidence>
<dbReference type="NCBIfam" id="TIGR00250">
    <property type="entry name" value="RNAse_H_YqgF"/>
    <property type="match status" value="1"/>
</dbReference>
<dbReference type="GO" id="GO:0000967">
    <property type="term" value="P:rRNA 5'-end processing"/>
    <property type="evidence" value="ECO:0007669"/>
    <property type="project" value="UniProtKB-UniRule"/>
</dbReference>
<keyword evidence="2 5" id="KW-0690">Ribosome biogenesis</keyword>
<dbReference type="GO" id="GO:0016788">
    <property type="term" value="F:hydrolase activity, acting on ester bonds"/>
    <property type="evidence" value="ECO:0007669"/>
    <property type="project" value="UniProtKB-UniRule"/>
</dbReference>
<name>F8L7T4_SIMNZ</name>
<comment type="subcellular location">
    <subcellularLocation>
        <location evidence="5">Cytoplasm</location>
    </subcellularLocation>
</comment>
<dbReference type="Gene3D" id="3.30.420.140">
    <property type="entry name" value="YqgF/RNase H-like domain"/>
    <property type="match status" value="1"/>
</dbReference>
<dbReference type="AlphaFoldDB" id="F8L7T4"/>
<dbReference type="KEGG" id="sng:SNE_A09560"/>
<comment type="similarity">
    <text evidence="5">Belongs to the YqgF HJR family.</text>
</comment>
<dbReference type="SUPFAM" id="SSF53098">
    <property type="entry name" value="Ribonuclease H-like"/>
    <property type="match status" value="1"/>
</dbReference>
<dbReference type="Pfam" id="PF03652">
    <property type="entry name" value="RuvX"/>
    <property type="match status" value="1"/>
</dbReference>
<proteinExistence type="inferred from homology"/>
<dbReference type="InterPro" id="IPR005227">
    <property type="entry name" value="YqgF"/>
</dbReference>
<feature type="domain" description="YqgF/RNase H-like" evidence="6">
    <location>
        <begin position="2"/>
        <end position="103"/>
    </location>
</feature>
<comment type="function">
    <text evidence="5">Could be a nuclease involved in processing of the 5'-end of pre-16S rRNA.</text>
</comment>
<dbReference type="PANTHER" id="PTHR33317">
    <property type="entry name" value="POLYNUCLEOTIDYL TRANSFERASE, RIBONUCLEASE H-LIKE SUPERFAMILY PROTEIN"/>
    <property type="match status" value="1"/>
</dbReference>
<dbReference type="EMBL" id="FR872582">
    <property type="protein sequence ID" value="CCB88833.1"/>
    <property type="molecule type" value="Genomic_DNA"/>
</dbReference>
<dbReference type="RefSeq" id="WP_013943300.1">
    <property type="nucleotide sequence ID" value="NC_015713.1"/>
</dbReference>
<dbReference type="STRING" id="331113.SNE_A09560"/>
<dbReference type="InterPro" id="IPR012337">
    <property type="entry name" value="RNaseH-like_sf"/>
</dbReference>
<evidence type="ECO:0000256" key="4">
    <source>
        <dbReference type="ARBA" id="ARBA00022801"/>
    </source>
</evidence>
<evidence type="ECO:0000256" key="5">
    <source>
        <dbReference type="HAMAP-Rule" id="MF_00651"/>
    </source>
</evidence>
<keyword evidence="8" id="KW-1185">Reference proteome</keyword>
<evidence type="ECO:0000259" key="6">
    <source>
        <dbReference type="SMART" id="SM00732"/>
    </source>
</evidence>
<evidence type="ECO:0000313" key="7">
    <source>
        <dbReference type="EMBL" id="CCB88833.1"/>
    </source>
</evidence>
<evidence type="ECO:0000256" key="1">
    <source>
        <dbReference type="ARBA" id="ARBA00022490"/>
    </source>
</evidence>
<keyword evidence="4 5" id="KW-0378">Hydrolase</keyword>
<keyword evidence="1 5" id="KW-0963">Cytoplasm</keyword>
<evidence type="ECO:0000256" key="2">
    <source>
        <dbReference type="ARBA" id="ARBA00022517"/>
    </source>
</evidence>
<dbReference type="GO" id="GO:0005829">
    <property type="term" value="C:cytosol"/>
    <property type="evidence" value="ECO:0007669"/>
    <property type="project" value="TreeGrafter"/>
</dbReference>
<keyword evidence="3 5" id="KW-0540">Nuclease</keyword>
<dbReference type="OrthoDB" id="9796140at2"/>
<protein>
    <recommendedName>
        <fullName evidence="5">Putative pre-16S rRNA nuclease</fullName>
        <ecNumber evidence="5">3.1.-.-</ecNumber>
    </recommendedName>
</protein>
<dbReference type="eggNOG" id="COG0816">
    <property type="taxonomic scope" value="Bacteria"/>
</dbReference>
<dbReference type="Proteomes" id="UP000000496">
    <property type="component" value="Chromosome gsn.131"/>
</dbReference>
<dbReference type="GO" id="GO:0004518">
    <property type="term" value="F:nuclease activity"/>
    <property type="evidence" value="ECO:0007669"/>
    <property type="project" value="UniProtKB-KW"/>
</dbReference>